<dbReference type="Pfam" id="PF01915">
    <property type="entry name" value="Glyco_hydro_3_C"/>
    <property type="match status" value="1"/>
</dbReference>
<protein>
    <recommendedName>
        <fullName evidence="3">beta-N-acetylhexosaminidase</fullName>
        <ecNumber evidence="3">3.2.1.52</ecNumber>
    </recommendedName>
</protein>
<comment type="catalytic activity">
    <reaction evidence="1">
        <text>Hydrolysis of terminal non-reducing N-acetyl-D-hexosamine residues in N-acetyl-beta-D-hexosaminides.</text>
        <dbReference type="EC" id="3.2.1.52"/>
    </reaction>
</comment>
<dbReference type="Gene3D" id="3.40.50.1700">
    <property type="entry name" value="Glycoside hydrolase family 3 C-terminal domain"/>
    <property type="match status" value="1"/>
</dbReference>
<dbReference type="Pfam" id="PF00933">
    <property type="entry name" value="Glyco_hydro_3"/>
    <property type="match status" value="1"/>
</dbReference>
<dbReference type="OrthoDB" id="9805821at2"/>
<sequence>MTQHLSTTRRTLLRGLGASALVGGLATCPTTAVAAPAGKGHPKDGVHVPGTTAAQRAWARRTLRTMTRDQKIGQVFNQYLYGSDANTVSEADAAENLKLYGVRTPAEVVAKYKLGGAIYFAWTNSVKDPEQIATLSNGLQRAALEASDVPLTISIDQENGVVTRMGAPATTLPGAMALGATRSPHEARIVARVNGQELHAVGVTMNHAPDADVNVNPANPVIGVRSVGSDPELVSQMVAAQVKGLQGNKGVSATAKHFPGHGDTATDSHVGLPEITHSREEWERIDLPPFKAAIAAGVDSIMSAHLVMPALDDSGDPATLSHKIITGVLREELGFQGLVVTDGLQMEGVRQKYGDGEVTVRALLAGIDMLLMTPDMPAAWQAVHDAVDSGRLPMARLDEAVLRNLQTKAKRGIVADPFVDVQRVMDVVGTRQHQRVAAGATADSITLLRNEGGTLPLAGAATVALAGWSSKTETHDALTTALSGHGATVTALQTGASPTPEQVDAAVAAAKQADVSIVTTYNVTKGSRQAVLVEALRAVGKPVVVVALRNPYDIAHLPQVDAYLASYAWSPVAMRAVADVLAGKTSPTGKLPVTIPTADDPAKTLYPFGAGLAL</sequence>
<dbReference type="SUPFAM" id="SSF52279">
    <property type="entry name" value="Beta-D-glucan exohydrolase, C-terminal domain"/>
    <property type="match status" value="1"/>
</dbReference>
<feature type="domain" description="Glycoside hydrolase family 3 C-terminal" evidence="8">
    <location>
        <begin position="445"/>
        <end position="612"/>
    </location>
</feature>
<feature type="chain" id="PRO_5010365863" description="beta-N-acetylhexosaminidase" evidence="6">
    <location>
        <begin position="35"/>
        <end position="614"/>
    </location>
</feature>
<keyword evidence="6" id="KW-0732">Signal</keyword>
<dbReference type="STRING" id="1255658.FM114_13140"/>
<proteinExistence type="inferred from homology"/>
<dbReference type="InterPro" id="IPR036962">
    <property type="entry name" value="Glyco_hydro_3_N_sf"/>
</dbReference>
<dbReference type="RefSeq" id="WP_094765583.1">
    <property type="nucleotide sequence ID" value="NZ_FUKQ01000047.1"/>
</dbReference>
<dbReference type="EMBL" id="FUKQ01000047">
    <property type="protein sequence ID" value="SJN41903.1"/>
    <property type="molecule type" value="Genomic_DNA"/>
</dbReference>
<comment type="similarity">
    <text evidence="2">Belongs to the glycosyl hydrolase 3 family.</text>
</comment>
<feature type="signal peptide" evidence="6">
    <location>
        <begin position="1"/>
        <end position="34"/>
    </location>
</feature>
<evidence type="ECO:0000256" key="6">
    <source>
        <dbReference type="SAM" id="SignalP"/>
    </source>
</evidence>
<dbReference type="InterPro" id="IPR036881">
    <property type="entry name" value="Glyco_hydro_3_C_sf"/>
</dbReference>
<evidence type="ECO:0000256" key="1">
    <source>
        <dbReference type="ARBA" id="ARBA00001231"/>
    </source>
</evidence>
<evidence type="ECO:0000259" key="7">
    <source>
        <dbReference type="Pfam" id="PF00933"/>
    </source>
</evidence>
<dbReference type="Gene3D" id="3.20.20.300">
    <property type="entry name" value="Glycoside hydrolase, family 3, N-terminal domain"/>
    <property type="match status" value="1"/>
</dbReference>
<dbReference type="PANTHER" id="PTHR30480">
    <property type="entry name" value="BETA-HEXOSAMINIDASE-RELATED"/>
    <property type="match status" value="1"/>
</dbReference>
<dbReference type="EC" id="3.2.1.52" evidence="3"/>
<evidence type="ECO:0000259" key="8">
    <source>
        <dbReference type="Pfam" id="PF01915"/>
    </source>
</evidence>
<evidence type="ECO:0000256" key="5">
    <source>
        <dbReference type="ARBA" id="ARBA00023295"/>
    </source>
</evidence>
<dbReference type="InterPro" id="IPR001764">
    <property type="entry name" value="Glyco_hydro_3_N"/>
</dbReference>
<dbReference type="InterPro" id="IPR017853">
    <property type="entry name" value="GH"/>
</dbReference>
<dbReference type="InterPro" id="IPR006311">
    <property type="entry name" value="TAT_signal"/>
</dbReference>
<dbReference type="GO" id="GO:0004563">
    <property type="term" value="F:beta-N-acetylhexosaminidase activity"/>
    <property type="evidence" value="ECO:0007669"/>
    <property type="project" value="UniProtKB-EC"/>
</dbReference>
<feature type="domain" description="Glycoside hydrolase family 3 N-terminal" evidence="7">
    <location>
        <begin position="104"/>
        <end position="403"/>
    </location>
</feature>
<reference evidence="9 10" key="1">
    <citation type="submission" date="2017-02" db="EMBL/GenBank/DDBJ databases">
        <authorList>
            <person name="Peterson S.W."/>
        </authorList>
    </citation>
    <scope>NUCLEOTIDE SEQUENCE [LARGE SCALE GENOMIC DNA]</scope>
    <source>
        <strain evidence="9 10">LSP_Lj1</strain>
    </source>
</reference>
<organism evidence="9 10">
    <name type="scientific">Luteococcus japonicus LSP_Lj1</name>
    <dbReference type="NCBI Taxonomy" id="1255658"/>
    <lineage>
        <taxon>Bacteria</taxon>
        <taxon>Bacillati</taxon>
        <taxon>Actinomycetota</taxon>
        <taxon>Actinomycetes</taxon>
        <taxon>Propionibacteriales</taxon>
        <taxon>Propionibacteriaceae</taxon>
        <taxon>Luteococcus</taxon>
    </lineage>
</organism>
<evidence type="ECO:0000256" key="4">
    <source>
        <dbReference type="ARBA" id="ARBA00022801"/>
    </source>
</evidence>
<evidence type="ECO:0000256" key="3">
    <source>
        <dbReference type="ARBA" id="ARBA00012663"/>
    </source>
</evidence>
<evidence type="ECO:0000313" key="10">
    <source>
        <dbReference type="Proteomes" id="UP000188342"/>
    </source>
</evidence>
<evidence type="ECO:0000313" key="9">
    <source>
        <dbReference type="EMBL" id="SJN41903.1"/>
    </source>
</evidence>
<dbReference type="FunFam" id="3.20.20.300:FF:000014">
    <property type="entry name" value="Beta-hexosaminidase, lipoprotein"/>
    <property type="match status" value="1"/>
</dbReference>
<dbReference type="PANTHER" id="PTHR30480:SF13">
    <property type="entry name" value="BETA-HEXOSAMINIDASE"/>
    <property type="match status" value="1"/>
</dbReference>
<gene>
    <name evidence="9" type="ORF">FM114_13140</name>
</gene>
<dbReference type="Proteomes" id="UP000188342">
    <property type="component" value="Unassembled WGS sequence"/>
</dbReference>
<dbReference type="GO" id="GO:0009254">
    <property type="term" value="P:peptidoglycan turnover"/>
    <property type="evidence" value="ECO:0007669"/>
    <property type="project" value="TreeGrafter"/>
</dbReference>
<dbReference type="AlphaFoldDB" id="A0A1R4KD29"/>
<dbReference type="PROSITE" id="PS51318">
    <property type="entry name" value="TAT"/>
    <property type="match status" value="1"/>
</dbReference>
<dbReference type="InterPro" id="IPR050226">
    <property type="entry name" value="NagZ_Beta-hexosaminidase"/>
</dbReference>
<keyword evidence="4 9" id="KW-0378">Hydrolase</keyword>
<dbReference type="InterPro" id="IPR002772">
    <property type="entry name" value="Glyco_hydro_3_C"/>
</dbReference>
<keyword evidence="5 9" id="KW-0326">Glycosidase</keyword>
<name>A0A1R4KD29_9ACTN</name>
<keyword evidence="10" id="KW-1185">Reference proteome</keyword>
<dbReference type="SUPFAM" id="SSF51445">
    <property type="entry name" value="(Trans)glycosidases"/>
    <property type="match status" value="1"/>
</dbReference>
<dbReference type="GO" id="GO:0005975">
    <property type="term" value="P:carbohydrate metabolic process"/>
    <property type="evidence" value="ECO:0007669"/>
    <property type="project" value="InterPro"/>
</dbReference>
<accession>A0A1R4KD29</accession>
<evidence type="ECO:0000256" key="2">
    <source>
        <dbReference type="ARBA" id="ARBA00005336"/>
    </source>
</evidence>